<dbReference type="STRING" id="52838.A0A4S8I3B7"/>
<protein>
    <recommendedName>
        <fullName evidence="7">Ycf2 N-terminal domain-containing protein</fullName>
    </recommendedName>
</protein>
<comment type="function">
    <text evidence="1">Probable ATPase of unknown function. Its presence in a non-photosynthetic plant (Epifagus virginiana) and experiments in tobacco indicate that it has an essential function which is probably not related to photosynthesis.</text>
</comment>
<dbReference type="GO" id="GO:0005524">
    <property type="term" value="F:ATP binding"/>
    <property type="evidence" value="ECO:0007669"/>
    <property type="project" value="UniProtKB-KW"/>
</dbReference>
<dbReference type="Pfam" id="PF05695">
    <property type="entry name" value="Ycf2"/>
    <property type="match status" value="1"/>
</dbReference>
<accession>A0A4S8I3B7</accession>
<keyword evidence="6" id="KW-0067">ATP-binding</keyword>
<evidence type="ECO:0000259" key="7">
    <source>
        <dbReference type="Pfam" id="PF05695"/>
    </source>
</evidence>
<keyword evidence="4" id="KW-0934">Plastid</keyword>
<comment type="subcellular location">
    <subcellularLocation>
        <location evidence="2">Plastid</location>
    </subcellularLocation>
</comment>
<evidence type="ECO:0000256" key="2">
    <source>
        <dbReference type="ARBA" id="ARBA00004474"/>
    </source>
</evidence>
<comment type="caution">
    <text evidence="8">The sequence shown here is derived from an EMBL/GenBank/DDBJ whole genome shotgun (WGS) entry which is preliminary data.</text>
</comment>
<sequence length="535" mass="61634">MIELRKLLDGYPTSELNSFWLKNLFLVVLKQLGDSLEEIRGFAFAFGGNMLLVACGVKSIRSRKKYLNINLIDLISIISNPINLISIIPNPINRITFSRNTRHLSRTSKEIYSLIRKRKKVNGDWIDEKIESWVANSDSIDDEEREFLVQFSTLTTEKRIDQILLSLTHSDHLSKNDSGYQMIEQPGSIYLRYLVDKYIMNYEFNGSCLAERRIFLAHYQTITYSQTSCGANSFHFPSHGKPFSLRLALSPSRSILVIGSIGTGRSYLVKYLATNPYIRRLLIPQQRKHFFILSYTRGFHLEKKMFHTNGLGSITMGSNVRDLVALINEALSISITQKKSIIETNTIRLALHRQTWDLRSQVRSVQDHGILFYQIGRAVAQNVLLSNCPIDPISIYMKKRSEGDSYLYKWYFELGTSMKKLTILLYLLSCSAGSFGLLEYGALVANYVIVLKSPLFLYRARGKRTFYHEEDELQENDSEFLQSETMQYQTRDRSSKEQGFFRVSQFIWGPCGSILFPIQRSALCLCVFTSRILCR</sequence>
<name>A0A4S8I3B7_MUSBA</name>
<evidence type="ECO:0000256" key="4">
    <source>
        <dbReference type="ARBA" id="ARBA00022640"/>
    </source>
</evidence>
<organism evidence="8 9">
    <name type="scientific">Musa balbisiana</name>
    <name type="common">Banana</name>
    <dbReference type="NCBI Taxonomy" id="52838"/>
    <lineage>
        <taxon>Eukaryota</taxon>
        <taxon>Viridiplantae</taxon>
        <taxon>Streptophyta</taxon>
        <taxon>Embryophyta</taxon>
        <taxon>Tracheophyta</taxon>
        <taxon>Spermatophyta</taxon>
        <taxon>Magnoliopsida</taxon>
        <taxon>Liliopsida</taxon>
        <taxon>Zingiberales</taxon>
        <taxon>Musaceae</taxon>
        <taxon>Musa</taxon>
    </lineage>
</organism>
<evidence type="ECO:0000256" key="5">
    <source>
        <dbReference type="ARBA" id="ARBA00022741"/>
    </source>
</evidence>
<comment type="similarity">
    <text evidence="3">Belongs to the Ycf2 family.</text>
</comment>
<feature type="domain" description="Ycf2 N-terminal" evidence="7">
    <location>
        <begin position="1"/>
        <end position="108"/>
    </location>
</feature>
<dbReference type="Proteomes" id="UP000317650">
    <property type="component" value="Unassembled WGS sequence"/>
</dbReference>
<dbReference type="InterPro" id="IPR056777">
    <property type="entry name" value="Ycf2_N"/>
</dbReference>
<dbReference type="PANTHER" id="PTHR33078:SF100">
    <property type="entry name" value="PROTEIN YCF2"/>
    <property type="match status" value="1"/>
</dbReference>
<dbReference type="AlphaFoldDB" id="A0A4S8I3B7"/>
<reference evidence="8 9" key="1">
    <citation type="journal article" date="2019" name="Nat. Plants">
        <title>Genome sequencing of Musa balbisiana reveals subgenome evolution and function divergence in polyploid bananas.</title>
        <authorList>
            <person name="Yao X."/>
        </authorList>
    </citation>
    <scope>NUCLEOTIDE SEQUENCE [LARGE SCALE GENOMIC DNA]</scope>
    <source>
        <strain evidence="9">cv. DH-PKW</strain>
        <tissue evidence="8">Leaves</tissue>
    </source>
</reference>
<gene>
    <name evidence="8" type="ORF">C4D60_Mb00t11840</name>
</gene>
<evidence type="ECO:0000256" key="6">
    <source>
        <dbReference type="ARBA" id="ARBA00022840"/>
    </source>
</evidence>
<keyword evidence="5" id="KW-0547">Nucleotide-binding</keyword>
<proteinExistence type="inferred from homology"/>
<evidence type="ECO:0000313" key="8">
    <source>
        <dbReference type="EMBL" id="THU42281.1"/>
    </source>
</evidence>
<dbReference type="GO" id="GO:0009536">
    <property type="term" value="C:plastid"/>
    <property type="evidence" value="ECO:0007669"/>
    <property type="project" value="UniProtKB-SubCell"/>
</dbReference>
<dbReference type="EMBL" id="PYDT01001978">
    <property type="protein sequence ID" value="THU42281.1"/>
    <property type="molecule type" value="Genomic_DNA"/>
</dbReference>
<evidence type="ECO:0000313" key="9">
    <source>
        <dbReference type="Proteomes" id="UP000317650"/>
    </source>
</evidence>
<keyword evidence="9" id="KW-1185">Reference proteome</keyword>
<evidence type="ECO:0000256" key="3">
    <source>
        <dbReference type="ARBA" id="ARBA00009361"/>
    </source>
</evidence>
<evidence type="ECO:0000256" key="1">
    <source>
        <dbReference type="ARBA" id="ARBA00002329"/>
    </source>
</evidence>
<dbReference type="PANTHER" id="PTHR33078">
    <property type="entry name" value="PROTEIN YCF2-RELATED"/>
    <property type="match status" value="1"/>
</dbReference>